<feature type="transmembrane region" description="Helical" evidence="8">
    <location>
        <begin position="85"/>
        <end position="105"/>
    </location>
</feature>
<dbReference type="PANTHER" id="PTHR30472:SF24">
    <property type="entry name" value="FERRIC ENTEROBACTIN TRANSPORT SYSTEM PERMEASE PROTEIN FEPG"/>
    <property type="match status" value="1"/>
</dbReference>
<feature type="transmembrane region" description="Helical" evidence="8">
    <location>
        <begin position="188"/>
        <end position="209"/>
    </location>
</feature>
<dbReference type="SUPFAM" id="SSF81345">
    <property type="entry name" value="ABC transporter involved in vitamin B12 uptake, BtuC"/>
    <property type="match status" value="1"/>
</dbReference>
<dbReference type="Pfam" id="PF01032">
    <property type="entry name" value="FecCD"/>
    <property type="match status" value="1"/>
</dbReference>
<dbReference type="CDD" id="cd06550">
    <property type="entry name" value="TM_ABC_iron-siderophores_like"/>
    <property type="match status" value="1"/>
</dbReference>
<dbReference type="PANTHER" id="PTHR30472">
    <property type="entry name" value="FERRIC ENTEROBACTIN TRANSPORT SYSTEM PERMEASE PROTEIN"/>
    <property type="match status" value="1"/>
</dbReference>
<evidence type="ECO:0000256" key="5">
    <source>
        <dbReference type="ARBA" id="ARBA00022692"/>
    </source>
</evidence>
<dbReference type="InterPro" id="IPR000522">
    <property type="entry name" value="ABC_transptr_permease_BtuC"/>
</dbReference>
<evidence type="ECO:0000256" key="2">
    <source>
        <dbReference type="ARBA" id="ARBA00007935"/>
    </source>
</evidence>
<feature type="transmembrane region" description="Helical" evidence="8">
    <location>
        <begin position="274"/>
        <end position="293"/>
    </location>
</feature>
<dbReference type="EMBL" id="CP063189">
    <property type="protein sequence ID" value="WCZ31892.1"/>
    <property type="molecule type" value="Genomic_DNA"/>
</dbReference>
<name>A0ABY7U8S1_9CORY</name>
<keyword evidence="6 8" id="KW-1133">Transmembrane helix</keyword>
<feature type="transmembrane region" description="Helical" evidence="8">
    <location>
        <begin position="237"/>
        <end position="262"/>
    </location>
</feature>
<evidence type="ECO:0000313" key="10">
    <source>
        <dbReference type="Proteomes" id="UP001220064"/>
    </source>
</evidence>
<evidence type="ECO:0000256" key="3">
    <source>
        <dbReference type="ARBA" id="ARBA00022448"/>
    </source>
</evidence>
<keyword evidence="3" id="KW-0813">Transport</keyword>
<comment type="similarity">
    <text evidence="2">Belongs to the binding-protein-dependent transport system permease family. FecCD subfamily.</text>
</comment>
<evidence type="ECO:0000256" key="7">
    <source>
        <dbReference type="ARBA" id="ARBA00023136"/>
    </source>
</evidence>
<keyword evidence="7 8" id="KW-0472">Membrane</keyword>
<sequence>MATVAILCVAALAFAFSLALGDYQLDLGTVFQVLFTGGGSRTERLVVLEWRLPRSLAGVAVGAALGLSGALTQNATRNALASPDILGITSGASAAAVTVLVLGTGGGVAGWLAGAGIPVAAALGGLLTAVAIWALAFRREVDSFRLVLFGVIINALLLAYVNFLLIRAALRDAATAQFWLTGSLGSSVWGRVIPLLVVVACCLPLLAWISFRLNASSLGTDVEKALGQNPQLTHMSLWLVAVLLVSVAVATAGPIGFVAFVAPQLALRLCGLSRPPLIAAALTGAALVVSADLATQHLLPKELPVGLLTSAIGGVFLMYLLVRTNQRTTV</sequence>
<keyword evidence="10" id="KW-1185">Reference proteome</keyword>
<dbReference type="Gene3D" id="1.10.3470.10">
    <property type="entry name" value="ABC transporter involved in vitamin B12 uptake, BtuC"/>
    <property type="match status" value="1"/>
</dbReference>
<evidence type="ECO:0000256" key="4">
    <source>
        <dbReference type="ARBA" id="ARBA00022475"/>
    </source>
</evidence>
<dbReference type="InterPro" id="IPR037294">
    <property type="entry name" value="ABC_BtuC-like"/>
</dbReference>
<organism evidence="9 10">
    <name type="scientific">Corynebacterium massiliense DSM 45435</name>
    <dbReference type="NCBI Taxonomy" id="1121364"/>
    <lineage>
        <taxon>Bacteria</taxon>
        <taxon>Bacillati</taxon>
        <taxon>Actinomycetota</taxon>
        <taxon>Actinomycetes</taxon>
        <taxon>Mycobacteriales</taxon>
        <taxon>Corynebacteriaceae</taxon>
        <taxon>Corynebacterium</taxon>
    </lineage>
</organism>
<evidence type="ECO:0000256" key="1">
    <source>
        <dbReference type="ARBA" id="ARBA00004651"/>
    </source>
</evidence>
<comment type="subcellular location">
    <subcellularLocation>
        <location evidence="1">Cell membrane</location>
        <topology evidence="1">Multi-pass membrane protein</topology>
    </subcellularLocation>
</comment>
<keyword evidence="5 8" id="KW-0812">Transmembrane</keyword>
<protein>
    <submittedName>
        <fullName evidence="9">Ferric enterobactin transport system permease protein FepG</fullName>
    </submittedName>
</protein>
<evidence type="ECO:0000256" key="6">
    <source>
        <dbReference type="ARBA" id="ARBA00022989"/>
    </source>
</evidence>
<evidence type="ECO:0000256" key="8">
    <source>
        <dbReference type="SAM" id="Phobius"/>
    </source>
</evidence>
<feature type="transmembrane region" description="Helical" evidence="8">
    <location>
        <begin position="305"/>
        <end position="322"/>
    </location>
</feature>
<gene>
    <name evidence="9" type="primary">fepG1</name>
    <name evidence="9" type="ORF">CMASS_02165</name>
</gene>
<feature type="transmembrane region" description="Helical" evidence="8">
    <location>
        <begin position="111"/>
        <end position="134"/>
    </location>
</feature>
<reference evidence="9 10" key="1">
    <citation type="submission" date="2020-10" db="EMBL/GenBank/DDBJ databases">
        <title>Complete genome sequence of Corynebacterium massiliense DSM 45435, type strain of Corynebacterium massiliense.</title>
        <authorList>
            <person name="Busche T."/>
            <person name="Kalinowski J."/>
            <person name="Ruckert C."/>
        </authorList>
    </citation>
    <scope>NUCLEOTIDE SEQUENCE [LARGE SCALE GENOMIC DNA]</scope>
    <source>
        <strain evidence="9 10">DSM 45435</strain>
    </source>
</reference>
<feature type="transmembrane region" description="Helical" evidence="8">
    <location>
        <begin position="146"/>
        <end position="168"/>
    </location>
</feature>
<accession>A0ABY7U8S1</accession>
<proteinExistence type="inferred from homology"/>
<keyword evidence="4" id="KW-1003">Cell membrane</keyword>
<evidence type="ECO:0000313" key="9">
    <source>
        <dbReference type="EMBL" id="WCZ31892.1"/>
    </source>
</evidence>
<dbReference type="Proteomes" id="UP001220064">
    <property type="component" value="Chromosome"/>
</dbReference>